<keyword evidence="7 16" id="KW-0808">Transferase</keyword>
<dbReference type="EMBL" id="BEXT01000001">
    <property type="protein sequence ID" value="GBC61283.1"/>
    <property type="molecule type" value="Genomic_DNA"/>
</dbReference>
<dbReference type="GO" id="GO:0016301">
    <property type="term" value="F:kinase activity"/>
    <property type="evidence" value="ECO:0007669"/>
    <property type="project" value="UniProtKB-KW"/>
</dbReference>
<evidence type="ECO:0000256" key="11">
    <source>
        <dbReference type="ARBA" id="ARBA00022840"/>
    </source>
</evidence>
<keyword evidence="11" id="KW-0067">ATP-binding</keyword>
<evidence type="ECO:0000256" key="4">
    <source>
        <dbReference type="ARBA" id="ARBA00008663"/>
    </source>
</evidence>
<evidence type="ECO:0000256" key="7">
    <source>
        <dbReference type="ARBA" id="ARBA00022679"/>
    </source>
</evidence>
<comment type="catalytic activity">
    <reaction evidence="16">
        <text>pyruvate + ATP = phosphoenolpyruvate + ADP + H(+)</text>
        <dbReference type="Rhea" id="RHEA:18157"/>
        <dbReference type="ChEBI" id="CHEBI:15361"/>
        <dbReference type="ChEBI" id="CHEBI:15378"/>
        <dbReference type="ChEBI" id="CHEBI:30616"/>
        <dbReference type="ChEBI" id="CHEBI:58702"/>
        <dbReference type="ChEBI" id="CHEBI:456216"/>
        <dbReference type="EC" id="2.7.1.40"/>
    </reaction>
</comment>
<evidence type="ECO:0000256" key="14">
    <source>
        <dbReference type="ARBA" id="ARBA00023317"/>
    </source>
</evidence>
<protein>
    <recommendedName>
        <fullName evidence="6 15">Pyruvate kinase</fullName>
        <ecNumber evidence="5 15">2.7.1.40</ecNumber>
    </recommendedName>
</protein>
<dbReference type="Proteomes" id="UP000288096">
    <property type="component" value="Unassembled WGS sequence"/>
</dbReference>
<evidence type="ECO:0000256" key="13">
    <source>
        <dbReference type="ARBA" id="ARBA00023152"/>
    </source>
</evidence>
<keyword evidence="9" id="KW-0547">Nucleotide-binding</keyword>
<feature type="domain" description="Pyruvate kinase barrel" evidence="17">
    <location>
        <begin position="2"/>
        <end position="322"/>
    </location>
</feature>
<keyword evidence="20" id="KW-1185">Reference proteome</keyword>
<evidence type="ECO:0000256" key="10">
    <source>
        <dbReference type="ARBA" id="ARBA00022777"/>
    </source>
</evidence>
<dbReference type="GO" id="GO:0005524">
    <property type="term" value="F:ATP binding"/>
    <property type="evidence" value="ECO:0007669"/>
    <property type="project" value="UniProtKB-KW"/>
</dbReference>
<dbReference type="GO" id="GO:0004743">
    <property type="term" value="F:pyruvate kinase activity"/>
    <property type="evidence" value="ECO:0007669"/>
    <property type="project" value="UniProtKB-UniRule"/>
</dbReference>
<organism evidence="19 20">
    <name type="scientific">Desulfonema ishimotonii</name>
    <dbReference type="NCBI Taxonomy" id="45657"/>
    <lineage>
        <taxon>Bacteria</taxon>
        <taxon>Pseudomonadati</taxon>
        <taxon>Thermodesulfobacteriota</taxon>
        <taxon>Desulfobacteria</taxon>
        <taxon>Desulfobacterales</taxon>
        <taxon>Desulfococcaceae</taxon>
        <taxon>Desulfonema</taxon>
    </lineage>
</organism>
<dbReference type="Gene3D" id="3.40.1380.20">
    <property type="entry name" value="Pyruvate kinase, C-terminal domain"/>
    <property type="match status" value="1"/>
</dbReference>
<dbReference type="InterPro" id="IPR015793">
    <property type="entry name" value="Pyrv_Knase_brl"/>
</dbReference>
<keyword evidence="12 16" id="KW-0460">Magnesium</keyword>
<dbReference type="Pfam" id="PF00224">
    <property type="entry name" value="PK"/>
    <property type="match status" value="1"/>
</dbReference>
<keyword evidence="8" id="KW-0479">Metal-binding</keyword>
<evidence type="ECO:0000313" key="19">
    <source>
        <dbReference type="EMBL" id="GBC61283.1"/>
    </source>
</evidence>
<keyword evidence="10 16" id="KW-0418">Kinase</keyword>
<keyword evidence="13 16" id="KW-0324">Glycolysis</keyword>
<dbReference type="InterPro" id="IPR015813">
    <property type="entry name" value="Pyrv/PenolPyrv_kinase-like_dom"/>
</dbReference>
<dbReference type="SUPFAM" id="SSF50800">
    <property type="entry name" value="PK beta-barrel domain-like"/>
    <property type="match status" value="1"/>
</dbReference>
<comment type="cofactor">
    <cofactor evidence="1">
        <name>Mg(2+)</name>
        <dbReference type="ChEBI" id="CHEBI:18420"/>
    </cofactor>
</comment>
<gene>
    <name evidence="19" type="ORF">DENIS_2243</name>
</gene>
<dbReference type="InterPro" id="IPR015806">
    <property type="entry name" value="Pyrv_Knase_insert_dom_sf"/>
</dbReference>
<dbReference type="NCBIfam" id="NF004978">
    <property type="entry name" value="PRK06354.1"/>
    <property type="match status" value="1"/>
</dbReference>
<dbReference type="InterPro" id="IPR036918">
    <property type="entry name" value="Pyrv_Knase_C_sf"/>
</dbReference>
<feature type="domain" description="Pyruvate kinase C-terminal" evidence="18">
    <location>
        <begin position="352"/>
        <end position="464"/>
    </location>
</feature>
<dbReference type="UniPathway" id="UPA00109">
    <property type="reaction ID" value="UER00188"/>
</dbReference>
<dbReference type="EC" id="2.7.1.40" evidence="5 15"/>
<evidence type="ECO:0000256" key="16">
    <source>
        <dbReference type="RuleBase" id="RU000504"/>
    </source>
</evidence>
<evidence type="ECO:0000256" key="1">
    <source>
        <dbReference type="ARBA" id="ARBA00001946"/>
    </source>
</evidence>
<dbReference type="InterPro" id="IPR011037">
    <property type="entry name" value="Pyrv_Knase-like_insert_dom_sf"/>
</dbReference>
<evidence type="ECO:0000313" key="20">
    <source>
        <dbReference type="Proteomes" id="UP000288096"/>
    </source>
</evidence>
<evidence type="ECO:0000256" key="6">
    <source>
        <dbReference type="ARBA" id="ARBA00018587"/>
    </source>
</evidence>
<comment type="cofactor">
    <cofactor evidence="2">
        <name>K(+)</name>
        <dbReference type="ChEBI" id="CHEBI:29103"/>
    </cofactor>
</comment>
<proteinExistence type="inferred from homology"/>
<evidence type="ECO:0000259" key="18">
    <source>
        <dbReference type="Pfam" id="PF02887"/>
    </source>
</evidence>
<dbReference type="SUPFAM" id="SSF52935">
    <property type="entry name" value="PK C-terminal domain-like"/>
    <property type="match status" value="1"/>
</dbReference>
<dbReference type="GO" id="GO:0000287">
    <property type="term" value="F:magnesium ion binding"/>
    <property type="evidence" value="ECO:0007669"/>
    <property type="project" value="UniProtKB-UniRule"/>
</dbReference>
<dbReference type="Pfam" id="PF02887">
    <property type="entry name" value="PK_C"/>
    <property type="match status" value="1"/>
</dbReference>
<dbReference type="FunFam" id="2.40.33.10:FF:000001">
    <property type="entry name" value="Pyruvate kinase"/>
    <property type="match status" value="1"/>
</dbReference>
<dbReference type="FunFam" id="3.20.20.60:FF:000025">
    <property type="entry name" value="Pyruvate kinase"/>
    <property type="match status" value="1"/>
</dbReference>
<keyword evidence="14 19" id="KW-0670">Pyruvate</keyword>
<reference evidence="20" key="2">
    <citation type="submission" date="2019-01" db="EMBL/GenBank/DDBJ databases">
        <title>Genome sequence of Desulfonema ishimotonii strain Tokyo 01.</title>
        <authorList>
            <person name="Fukui M."/>
        </authorList>
    </citation>
    <scope>NUCLEOTIDE SEQUENCE [LARGE SCALE GENOMIC DNA]</scope>
    <source>
        <strain evidence="20">Tokyo 01</strain>
    </source>
</reference>
<dbReference type="Gene3D" id="2.40.33.10">
    <property type="entry name" value="PK beta-barrel domain-like"/>
    <property type="match status" value="1"/>
</dbReference>
<dbReference type="GO" id="GO:0030955">
    <property type="term" value="F:potassium ion binding"/>
    <property type="evidence" value="ECO:0007669"/>
    <property type="project" value="UniProtKB-UniRule"/>
</dbReference>
<dbReference type="RefSeq" id="WP_166405037.1">
    <property type="nucleotide sequence ID" value="NZ_BEXT01000001.1"/>
</dbReference>
<sequence>MPKTKIVCTIGPSSSSPEIIRELITSGMDVARLNFSHGSHAEHREKIRIIRDISEALARPVAILQDLCGPKIRVGEIPEPGIRLEPGETLTLTSEPVMGSRNRVSVSYLSLPGEVNVGDTILLADGMMELVVEETGETEIRCRVITGGILKSHKGINLPTGTIGTAAITEKDRADLIFGLENDVDYVALSFVRTADDILELKEIIKAADRDTPVIAKIEKHEALDHVDDIMSACDGIMVARGDLGVEIPLEKVPGIQKMLVRKANEKGKPVIIATQMLRSMVSAPRPTRAEATDVANAVLDGADAIMLSEETASGNFPVEAVRFMAKIAKNAEEDFPHQRYLKLHAKKEIPESVAHASCVLADQLEARAIVATTRSGFTAMQISRFRPKPKLIAFSPEKSTIRKLTLYWGCIPRFVAETQNTDERIEKASVAALGTGKVSAGDVIVITTGHPVWAAGTTNMVRVKQL</sequence>
<evidence type="ECO:0000256" key="12">
    <source>
        <dbReference type="ARBA" id="ARBA00022842"/>
    </source>
</evidence>
<comment type="similarity">
    <text evidence="4 16">Belongs to the pyruvate kinase family.</text>
</comment>
<dbReference type="PANTHER" id="PTHR11817">
    <property type="entry name" value="PYRUVATE KINASE"/>
    <property type="match status" value="1"/>
</dbReference>
<dbReference type="NCBIfam" id="NF004491">
    <property type="entry name" value="PRK05826.1"/>
    <property type="match status" value="1"/>
</dbReference>
<evidence type="ECO:0000256" key="5">
    <source>
        <dbReference type="ARBA" id="ARBA00012142"/>
    </source>
</evidence>
<evidence type="ECO:0000259" key="17">
    <source>
        <dbReference type="Pfam" id="PF00224"/>
    </source>
</evidence>
<dbReference type="PRINTS" id="PR01050">
    <property type="entry name" value="PYRUVTKNASE"/>
</dbReference>
<dbReference type="InterPro" id="IPR015795">
    <property type="entry name" value="Pyrv_Knase_C"/>
</dbReference>
<comment type="pathway">
    <text evidence="3 16">Carbohydrate degradation; glycolysis; pyruvate from D-glyceraldehyde 3-phosphate: step 5/5.</text>
</comment>
<evidence type="ECO:0000256" key="2">
    <source>
        <dbReference type="ARBA" id="ARBA00001958"/>
    </source>
</evidence>
<dbReference type="NCBIfam" id="TIGR01064">
    <property type="entry name" value="pyruv_kin"/>
    <property type="match status" value="1"/>
</dbReference>
<accession>A0A401FWF5</accession>
<evidence type="ECO:0000256" key="15">
    <source>
        <dbReference type="NCBIfam" id="TIGR01064"/>
    </source>
</evidence>
<comment type="caution">
    <text evidence="19">The sequence shown here is derived from an EMBL/GenBank/DDBJ whole genome shotgun (WGS) entry which is preliminary data.</text>
</comment>
<dbReference type="InterPro" id="IPR040442">
    <property type="entry name" value="Pyrv_kinase-like_dom_sf"/>
</dbReference>
<dbReference type="AlphaFoldDB" id="A0A401FWF5"/>
<name>A0A401FWF5_9BACT</name>
<evidence type="ECO:0000256" key="9">
    <source>
        <dbReference type="ARBA" id="ARBA00022741"/>
    </source>
</evidence>
<dbReference type="InterPro" id="IPR001697">
    <property type="entry name" value="Pyr_Knase"/>
</dbReference>
<evidence type="ECO:0000256" key="3">
    <source>
        <dbReference type="ARBA" id="ARBA00004997"/>
    </source>
</evidence>
<evidence type="ECO:0000256" key="8">
    <source>
        <dbReference type="ARBA" id="ARBA00022723"/>
    </source>
</evidence>
<reference evidence="20" key="1">
    <citation type="submission" date="2017-11" db="EMBL/GenBank/DDBJ databases">
        <authorList>
            <person name="Watanabe M."/>
            <person name="Kojima H."/>
        </authorList>
    </citation>
    <scope>NUCLEOTIDE SEQUENCE [LARGE SCALE GENOMIC DNA]</scope>
    <source>
        <strain evidence="20">Tokyo 01</strain>
    </source>
</reference>
<dbReference type="Gene3D" id="3.20.20.60">
    <property type="entry name" value="Phosphoenolpyruvate-binding domains"/>
    <property type="match status" value="1"/>
</dbReference>
<dbReference type="SUPFAM" id="SSF51621">
    <property type="entry name" value="Phosphoenolpyruvate/pyruvate domain"/>
    <property type="match status" value="1"/>
</dbReference>